<evidence type="ECO:0008006" key="3">
    <source>
        <dbReference type="Google" id="ProtNLM"/>
    </source>
</evidence>
<gene>
    <name evidence="1" type="ORF">QYF61_016732</name>
</gene>
<dbReference type="EMBL" id="JAUNZN010000001">
    <property type="protein sequence ID" value="KAK4831262.1"/>
    <property type="molecule type" value="Genomic_DNA"/>
</dbReference>
<evidence type="ECO:0000313" key="1">
    <source>
        <dbReference type="EMBL" id="KAK4831262.1"/>
    </source>
</evidence>
<dbReference type="PANTHER" id="PTHR33395">
    <property type="entry name" value="TRANSCRIPTASE, PUTATIVE-RELATED-RELATED"/>
    <property type="match status" value="1"/>
</dbReference>
<dbReference type="GO" id="GO:0007508">
    <property type="term" value="P:larval heart development"/>
    <property type="evidence" value="ECO:0007669"/>
    <property type="project" value="TreeGrafter"/>
</dbReference>
<organism evidence="1 2">
    <name type="scientific">Mycteria americana</name>
    <name type="common">Wood stork</name>
    <dbReference type="NCBI Taxonomy" id="33587"/>
    <lineage>
        <taxon>Eukaryota</taxon>
        <taxon>Metazoa</taxon>
        <taxon>Chordata</taxon>
        <taxon>Craniata</taxon>
        <taxon>Vertebrata</taxon>
        <taxon>Euteleostomi</taxon>
        <taxon>Archelosauria</taxon>
        <taxon>Archosauria</taxon>
        <taxon>Dinosauria</taxon>
        <taxon>Saurischia</taxon>
        <taxon>Theropoda</taxon>
        <taxon>Coelurosauria</taxon>
        <taxon>Aves</taxon>
        <taxon>Neognathae</taxon>
        <taxon>Neoaves</taxon>
        <taxon>Aequornithes</taxon>
        <taxon>Ciconiiformes</taxon>
        <taxon>Ciconiidae</taxon>
        <taxon>Mycteria</taxon>
    </lineage>
</organism>
<accession>A0AAN7PHD0</accession>
<dbReference type="PANTHER" id="PTHR33395:SF22">
    <property type="entry name" value="REVERSE TRANSCRIPTASE DOMAIN-CONTAINING PROTEIN"/>
    <property type="match status" value="1"/>
</dbReference>
<evidence type="ECO:0000313" key="2">
    <source>
        <dbReference type="Proteomes" id="UP001333110"/>
    </source>
</evidence>
<name>A0AAN7PHD0_MYCAM</name>
<protein>
    <recommendedName>
        <fullName evidence="3">Endonuclease/exonuclease/phosphatase domain-containing protein</fullName>
    </recommendedName>
</protein>
<proteinExistence type="predicted"/>
<keyword evidence="2" id="KW-1185">Reference proteome</keyword>
<dbReference type="Proteomes" id="UP001333110">
    <property type="component" value="Unassembled WGS sequence"/>
</dbReference>
<dbReference type="AlphaFoldDB" id="A0AAN7PHD0"/>
<sequence length="246" mass="28003">MGGGTFKHWDTHLAKGRFRLDIRKFFFTERVIKHWNRLPREVVESPSLEVFKGRLDEVLRDMVLPSDPELSHLMVSEAQADVPLSQEDQVDEALCRQIGAASGSQALVFMGDFNHPDTCWRDNAAGHKKSGRFLECTDDNFLLQMIEEPMRRGAMLNLVLINKVGLVGGGKLKSSLGCCDHEIVEFNILRALRRVHSKLTTLDFRRADFGLFRGLLGRVQWDKALEGRGAQENWLIFKDVLLQAQE</sequence>
<reference evidence="1 2" key="1">
    <citation type="journal article" date="2023" name="J. Hered.">
        <title>Chromosome-level genome of the wood stork (Mycteria americana) provides insight into avian chromosome evolution.</title>
        <authorList>
            <person name="Flamio R. Jr."/>
            <person name="Ramstad K.M."/>
        </authorList>
    </citation>
    <scope>NUCLEOTIDE SEQUENCE [LARGE SCALE GENOMIC DNA]</scope>
    <source>
        <strain evidence="1">JAX WOST 10</strain>
    </source>
</reference>
<comment type="caution">
    <text evidence="1">The sequence shown here is derived from an EMBL/GenBank/DDBJ whole genome shotgun (WGS) entry which is preliminary data.</text>
</comment>
<dbReference type="GO" id="GO:0061343">
    <property type="term" value="P:cell adhesion involved in heart morphogenesis"/>
    <property type="evidence" value="ECO:0007669"/>
    <property type="project" value="TreeGrafter"/>
</dbReference>
<dbReference type="GO" id="GO:0031012">
    <property type="term" value="C:extracellular matrix"/>
    <property type="evidence" value="ECO:0007669"/>
    <property type="project" value="TreeGrafter"/>
</dbReference>